<dbReference type="Proteomes" id="UP000054097">
    <property type="component" value="Unassembled WGS sequence"/>
</dbReference>
<organism evidence="2 3">
    <name type="scientific">Serendipita vermifera MAFF 305830</name>
    <dbReference type="NCBI Taxonomy" id="933852"/>
    <lineage>
        <taxon>Eukaryota</taxon>
        <taxon>Fungi</taxon>
        <taxon>Dikarya</taxon>
        <taxon>Basidiomycota</taxon>
        <taxon>Agaricomycotina</taxon>
        <taxon>Agaricomycetes</taxon>
        <taxon>Sebacinales</taxon>
        <taxon>Serendipitaceae</taxon>
        <taxon>Serendipita</taxon>
    </lineage>
</organism>
<keyword evidence="3" id="KW-1185">Reference proteome</keyword>
<evidence type="ECO:0000313" key="2">
    <source>
        <dbReference type="EMBL" id="KIM33191.1"/>
    </source>
</evidence>
<dbReference type="AlphaFoldDB" id="A0A0C3BP32"/>
<dbReference type="HOGENOM" id="CLU_956997_0_0_1"/>
<feature type="compositionally biased region" description="Low complexity" evidence="1">
    <location>
        <begin position="88"/>
        <end position="108"/>
    </location>
</feature>
<protein>
    <submittedName>
        <fullName evidence="2">Uncharacterized protein</fullName>
    </submittedName>
</protein>
<name>A0A0C3BP32_SERVB</name>
<gene>
    <name evidence="2" type="ORF">M408DRAFT_325992</name>
</gene>
<feature type="region of interest" description="Disordered" evidence="1">
    <location>
        <begin position="17"/>
        <end position="111"/>
    </location>
</feature>
<accession>A0A0C3BP32</accession>
<evidence type="ECO:0000313" key="3">
    <source>
        <dbReference type="Proteomes" id="UP000054097"/>
    </source>
</evidence>
<dbReference type="EMBL" id="KN824278">
    <property type="protein sequence ID" value="KIM33191.1"/>
    <property type="molecule type" value="Genomic_DNA"/>
</dbReference>
<proteinExistence type="predicted"/>
<evidence type="ECO:0000256" key="1">
    <source>
        <dbReference type="SAM" id="MobiDB-lite"/>
    </source>
</evidence>
<reference evidence="2 3" key="1">
    <citation type="submission" date="2014-04" db="EMBL/GenBank/DDBJ databases">
        <authorList>
            <consortium name="DOE Joint Genome Institute"/>
            <person name="Kuo A."/>
            <person name="Zuccaro A."/>
            <person name="Kohler A."/>
            <person name="Nagy L.G."/>
            <person name="Floudas D."/>
            <person name="Copeland A."/>
            <person name="Barry K.W."/>
            <person name="Cichocki N."/>
            <person name="Veneault-Fourrey C."/>
            <person name="LaButti K."/>
            <person name="Lindquist E.A."/>
            <person name="Lipzen A."/>
            <person name="Lundell T."/>
            <person name="Morin E."/>
            <person name="Murat C."/>
            <person name="Sun H."/>
            <person name="Tunlid A."/>
            <person name="Henrissat B."/>
            <person name="Grigoriev I.V."/>
            <person name="Hibbett D.S."/>
            <person name="Martin F."/>
            <person name="Nordberg H.P."/>
            <person name="Cantor M.N."/>
            <person name="Hua S.X."/>
        </authorList>
    </citation>
    <scope>NUCLEOTIDE SEQUENCE [LARGE SCALE GENOMIC DNA]</scope>
    <source>
        <strain evidence="2 3">MAFF 305830</strain>
    </source>
</reference>
<dbReference type="OrthoDB" id="10668160at2759"/>
<sequence>MSETIFDFLPTPTSKRTISSSFTDHWPSKRRRMSVTERSFARSTDKPNPNTLYWHPNAPLEEVSPPSPTQYMTPPDSCELPCSSPLQESGAATTSSSSLASEQHSNESTSIPGSLLDLVSALTSFPVPPYDNIETTPSPVSNIGLLDPHASSEACTPAKVASAPVYDHEFEDTFGNRPDVERIQLSHQTSLSPDESAVARMLIPRSAWGLFTVFPLQPVQPKETRLPFYRGRLQQGRPIIVRNEDLWMDEKNPFLLTRLDLEQGGHKPSSGTLIPTTSSLHLLSNSSSGWI</sequence>
<reference evidence="3" key="2">
    <citation type="submission" date="2015-01" db="EMBL/GenBank/DDBJ databases">
        <title>Evolutionary Origins and Diversification of the Mycorrhizal Mutualists.</title>
        <authorList>
            <consortium name="DOE Joint Genome Institute"/>
            <consortium name="Mycorrhizal Genomics Consortium"/>
            <person name="Kohler A."/>
            <person name="Kuo A."/>
            <person name="Nagy L.G."/>
            <person name="Floudas D."/>
            <person name="Copeland A."/>
            <person name="Barry K.W."/>
            <person name="Cichocki N."/>
            <person name="Veneault-Fourrey C."/>
            <person name="LaButti K."/>
            <person name="Lindquist E.A."/>
            <person name="Lipzen A."/>
            <person name="Lundell T."/>
            <person name="Morin E."/>
            <person name="Murat C."/>
            <person name="Riley R."/>
            <person name="Ohm R."/>
            <person name="Sun H."/>
            <person name="Tunlid A."/>
            <person name="Henrissat B."/>
            <person name="Grigoriev I.V."/>
            <person name="Hibbett D.S."/>
            <person name="Martin F."/>
        </authorList>
    </citation>
    <scope>NUCLEOTIDE SEQUENCE [LARGE SCALE GENOMIC DNA]</scope>
    <source>
        <strain evidence="3">MAFF 305830</strain>
    </source>
</reference>